<evidence type="ECO:0000256" key="5">
    <source>
        <dbReference type="SAM" id="Phobius"/>
    </source>
</evidence>
<dbReference type="InterPro" id="IPR007688">
    <property type="entry name" value="Conjugal_tfr_TrbL/VirB6"/>
</dbReference>
<reference evidence="6 7" key="1">
    <citation type="submission" date="2024-08" db="EMBL/GenBank/DDBJ databases">
        <title>Draft Genome Sequence of Legionella lytica strain DSB2004, Isolated From a Fire Sprinkler System.</title>
        <authorList>
            <person name="Everhart A.D."/>
            <person name="Kidane D.T."/>
            <person name="Farone A.L."/>
            <person name="Farone M.B."/>
        </authorList>
    </citation>
    <scope>NUCLEOTIDE SEQUENCE [LARGE SCALE GENOMIC DNA]</scope>
    <source>
        <strain evidence="6 7">DSB2004</strain>
    </source>
</reference>
<keyword evidence="3 5" id="KW-1133">Transmembrane helix</keyword>
<feature type="transmembrane region" description="Helical" evidence="5">
    <location>
        <begin position="244"/>
        <end position="264"/>
    </location>
</feature>
<sequence length="349" mass="38455">MDFKVAPETFINDIIHVVDSLTGELIQSGFKAIGSNWIMSGLMTSLLALYLIHFLYQVKWFNTPISDATRHIVKVCFTFLVATNWDVFYILVYQVATNEPLHVLKLLLAKEGNAFSDGSLNDTFISGLRQTMNLLANMPLSFKGVVCCVLGAFLLLLGTFLFTILALSLIIISKFYLAVYLAIAPYFIVMFLFQGTKGLSESWVRSIVNTALVPVFVGSVLLLTTVLAHACLNTGASLGANTKAPDFMGVALYLFAAIVSAFLIKTIPEKAASITSSLAIAGAGRIANYAQNMGSKTNDVGSRMANAAQGVKNNFAQRQDNLRQEIRRRAQIREQQHEEMRERRARSGY</sequence>
<evidence type="ECO:0000256" key="1">
    <source>
        <dbReference type="ARBA" id="ARBA00004141"/>
    </source>
</evidence>
<comment type="subcellular location">
    <subcellularLocation>
        <location evidence="1">Membrane</location>
        <topology evidence="1">Multi-pass membrane protein</topology>
    </subcellularLocation>
</comment>
<dbReference type="EMBL" id="JBGORX010000011">
    <property type="protein sequence ID" value="MFJ1269993.1"/>
    <property type="molecule type" value="Genomic_DNA"/>
</dbReference>
<protein>
    <submittedName>
        <fullName evidence="6">Type IV secretion system protein</fullName>
    </submittedName>
</protein>
<dbReference type="RefSeq" id="WP_400188805.1">
    <property type="nucleotide sequence ID" value="NZ_JBGORX010000011.1"/>
</dbReference>
<gene>
    <name evidence="6" type="ORF">ACD661_15650</name>
</gene>
<evidence type="ECO:0000313" key="6">
    <source>
        <dbReference type="EMBL" id="MFJ1269993.1"/>
    </source>
</evidence>
<proteinExistence type="predicted"/>
<evidence type="ECO:0000256" key="4">
    <source>
        <dbReference type="ARBA" id="ARBA00023136"/>
    </source>
</evidence>
<evidence type="ECO:0000256" key="3">
    <source>
        <dbReference type="ARBA" id="ARBA00022989"/>
    </source>
</evidence>
<organism evidence="6 7">
    <name type="scientific">Legionella lytica</name>
    <dbReference type="NCBI Taxonomy" id="96232"/>
    <lineage>
        <taxon>Bacteria</taxon>
        <taxon>Pseudomonadati</taxon>
        <taxon>Pseudomonadota</taxon>
        <taxon>Gammaproteobacteria</taxon>
        <taxon>Legionellales</taxon>
        <taxon>Legionellaceae</taxon>
        <taxon>Legionella</taxon>
    </lineage>
</organism>
<comment type="caution">
    <text evidence="6">The sequence shown here is derived from an EMBL/GenBank/DDBJ whole genome shotgun (WGS) entry which is preliminary data.</text>
</comment>
<dbReference type="Pfam" id="PF04610">
    <property type="entry name" value="TrbL"/>
    <property type="match status" value="1"/>
</dbReference>
<keyword evidence="2 5" id="KW-0812">Transmembrane</keyword>
<evidence type="ECO:0000256" key="2">
    <source>
        <dbReference type="ARBA" id="ARBA00022692"/>
    </source>
</evidence>
<feature type="transmembrane region" description="Helical" evidence="5">
    <location>
        <begin position="213"/>
        <end position="232"/>
    </location>
</feature>
<accession>A0ABW8DBB1</accession>
<feature type="transmembrane region" description="Helical" evidence="5">
    <location>
        <begin position="142"/>
        <end position="168"/>
    </location>
</feature>
<feature type="transmembrane region" description="Helical" evidence="5">
    <location>
        <begin position="37"/>
        <end position="56"/>
    </location>
</feature>
<feature type="transmembrane region" description="Helical" evidence="5">
    <location>
        <begin position="77"/>
        <end position="96"/>
    </location>
</feature>
<keyword evidence="7" id="KW-1185">Reference proteome</keyword>
<keyword evidence="4 5" id="KW-0472">Membrane</keyword>
<evidence type="ECO:0000313" key="7">
    <source>
        <dbReference type="Proteomes" id="UP001615550"/>
    </source>
</evidence>
<name>A0ABW8DBB1_9GAMM</name>
<feature type="transmembrane region" description="Helical" evidence="5">
    <location>
        <begin position="175"/>
        <end position="193"/>
    </location>
</feature>
<dbReference type="Proteomes" id="UP001615550">
    <property type="component" value="Unassembled WGS sequence"/>
</dbReference>